<dbReference type="EMBL" id="KB706331">
    <property type="protein sequence ID" value="EMR67898.1"/>
    <property type="molecule type" value="Genomic_DNA"/>
</dbReference>
<dbReference type="InterPro" id="IPR050593">
    <property type="entry name" value="LovG"/>
</dbReference>
<keyword evidence="4" id="KW-1185">Reference proteome</keyword>
<dbReference type="GO" id="GO:0019748">
    <property type="term" value="P:secondary metabolic process"/>
    <property type="evidence" value="ECO:0007669"/>
    <property type="project" value="TreeGrafter"/>
</dbReference>
<dbReference type="GO" id="GO:0005737">
    <property type="term" value="C:cytoplasm"/>
    <property type="evidence" value="ECO:0007669"/>
    <property type="project" value="TreeGrafter"/>
</dbReference>
<evidence type="ECO:0000256" key="1">
    <source>
        <dbReference type="ARBA" id="ARBA00022801"/>
    </source>
</evidence>
<reference evidence="4" key="1">
    <citation type="journal article" date="2013" name="Genome Announc.">
        <title>Draft genome sequence of the grapevine dieback fungus Eutypa lata UCR-EL1.</title>
        <authorList>
            <person name="Blanco-Ulate B."/>
            <person name="Rolshausen P.E."/>
            <person name="Cantu D."/>
        </authorList>
    </citation>
    <scope>NUCLEOTIDE SEQUENCE [LARGE SCALE GENOMIC DNA]</scope>
    <source>
        <strain evidence="4">UCR-EL1</strain>
    </source>
</reference>
<accession>M7STP7</accession>
<dbReference type="GO" id="GO:0016787">
    <property type="term" value="F:hydrolase activity"/>
    <property type="evidence" value="ECO:0007669"/>
    <property type="project" value="UniProtKB-KW"/>
</dbReference>
<dbReference type="OrthoDB" id="414698at2759"/>
<dbReference type="InterPro" id="IPR029058">
    <property type="entry name" value="AB_hydrolase_fold"/>
</dbReference>
<organism evidence="3 4">
    <name type="scientific">Eutypa lata (strain UCR-EL1)</name>
    <name type="common">Grapevine dieback disease fungus</name>
    <name type="synonym">Eutypa armeniacae</name>
    <dbReference type="NCBI Taxonomy" id="1287681"/>
    <lineage>
        <taxon>Eukaryota</taxon>
        <taxon>Fungi</taxon>
        <taxon>Dikarya</taxon>
        <taxon>Ascomycota</taxon>
        <taxon>Pezizomycotina</taxon>
        <taxon>Sordariomycetes</taxon>
        <taxon>Xylariomycetidae</taxon>
        <taxon>Xylariales</taxon>
        <taxon>Diatrypaceae</taxon>
        <taxon>Eutypa</taxon>
    </lineage>
</organism>
<dbReference type="PANTHER" id="PTHR48070">
    <property type="entry name" value="ESTERASE OVCA2"/>
    <property type="match status" value="1"/>
</dbReference>
<dbReference type="OMA" id="CTPNGRV"/>
<dbReference type="AlphaFoldDB" id="M7STP7"/>
<gene>
    <name evidence="3" type="ORF">UCREL1_5097</name>
</gene>
<sequence length="222" mass="23987">MIKILCLHGIGTNSEIFEIQTAKLRRVLGDGYQFDFVEGNHPWPAAPGIREVFGNNQICFSYSDGSAESTREAVSDLADYIIANGPFPCVLGFSMGASLLATLLLSADARSAANQIKSAIFLSGTAPCDWDELQKGRIRFLNGKDVPRQDAIRTPTLHAWSAFDLDYPGQSCQLVQACKEDNRKEIMHSAGHAIPIADHEITNIAAAIRELIIGTLGAANVG</sequence>
<dbReference type="InterPro" id="IPR005645">
    <property type="entry name" value="FSH-like_dom"/>
</dbReference>
<protein>
    <submittedName>
        <fullName evidence="3">Putative duf341 domain-containing protein</fullName>
    </submittedName>
</protein>
<keyword evidence="1" id="KW-0378">Hydrolase</keyword>
<dbReference type="Pfam" id="PF03959">
    <property type="entry name" value="FSH1"/>
    <property type="match status" value="1"/>
</dbReference>
<dbReference type="HOGENOM" id="CLU_051938_4_0_1"/>
<evidence type="ECO:0000313" key="3">
    <source>
        <dbReference type="EMBL" id="EMR67898.1"/>
    </source>
</evidence>
<dbReference type="Proteomes" id="UP000012174">
    <property type="component" value="Unassembled WGS sequence"/>
</dbReference>
<dbReference type="eggNOG" id="KOG2551">
    <property type="taxonomic scope" value="Eukaryota"/>
</dbReference>
<proteinExistence type="predicted"/>
<dbReference type="KEGG" id="ela:UCREL1_5097"/>
<evidence type="ECO:0000313" key="4">
    <source>
        <dbReference type="Proteomes" id="UP000012174"/>
    </source>
</evidence>
<name>M7STP7_EUTLA</name>
<feature type="domain" description="Serine hydrolase" evidence="2">
    <location>
        <begin position="2"/>
        <end position="202"/>
    </location>
</feature>
<dbReference type="GO" id="GO:0005634">
    <property type="term" value="C:nucleus"/>
    <property type="evidence" value="ECO:0007669"/>
    <property type="project" value="TreeGrafter"/>
</dbReference>
<dbReference type="SUPFAM" id="SSF53474">
    <property type="entry name" value="alpha/beta-Hydrolases"/>
    <property type="match status" value="1"/>
</dbReference>
<dbReference type="Gene3D" id="3.40.50.1820">
    <property type="entry name" value="alpha/beta hydrolase"/>
    <property type="match status" value="1"/>
</dbReference>
<evidence type="ECO:0000259" key="2">
    <source>
        <dbReference type="Pfam" id="PF03959"/>
    </source>
</evidence>
<dbReference type="PANTHER" id="PTHR48070:SF7">
    <property type="entry name" value="SERINE HYDROLASE FSH DOMAIN-CONTAINING PROTEIN-RELATED"/>
    <property type="match status" value="1"/>
</dbReference>